<dbReference type="AlphaFoldDB" id="A0A8J3CUW2"/>
<accession>A0A8J3CUW2</accession>
<evidence type="ECO:0000313" key="1">
    <source>
        <dbReference type="EMBL" id="GHB32599.1"/>
    </source>
</evidence>
<keyword evidence="2" id="KW-1185">Reference proteome</keyword>
<sequence length="186" mass="21494">MKNKFKFILILFQFFYSSGNSQNLDKKCGVIYFGVDLFNVSSKLWEDKNNGIGLNLEYHHPLIKKIGVDITGNLGYHQLLGCEICLSDWFAKSFTAGFGLSKSLIIDQKYEFLLKVRHSFVGFKRDERELIIDDVVVSRRTNGSNINLLGFEIGYFLPVKIPLVFSYRHEDTTFHRINAISLSYQF</sequence>
<dbReference type="RefSeq" id="WP_189579555.1">
    <property type="nucleotide sequence ID" value="NZ_BMYF01000006.1"/>
</dbReference>
<reference evidence="1" key="1">
    <citation type="journal article" date="2014" name="Int. J. Syst. Evol. Microbiol.">
        <title>Complete genome sequence of Corynebacterium casei LMG S-19264T (=DSM 44701T), isolated from a smear-ripened cheese.</title>
        <authorList>
            <consortium name="US DOE Joint Genome Institute (JGI-PGF)"/>
            <person name="Walter F."/>
            <person name="Albersmeier A."/>
            <person name="Kalinowski J."/>
            <person name="Ruckert C."/>
        </authorList>
    </citation>
    <scope>NUCLEOTIDE SEQUENCE</scope>
    <source>
        <strain evidence="1">KCTC 23224</strain>
    </source>
</reference>
<organism evidence="1 2">
    <name type="scientific">Mongoliitalea lutea</name>
    <dbReference type="NCBI Taxonomy" id="849756"/>
    <lineage>
        <taxon>Bacteria</taxon>
        <taxon>Pseudomonadati</taxon>
        <taxon>Bacteroidota</taxon>
        <taxon>Cytophagia</taxon>
        <taxon>Cytophagales</taxon>
        <taxon>Cyclobacteriaceae</taxon>
        <taxon>Mongoliitalea</taxon>
    </lineage>
</organism>
<dbReference type="EMBL" id="BMYF01000006">
    <property type="protein sequence ID" value="GHB32599.1"/>
    <property type="molecule type" value="Genomic_DNA"/>
</dbReference>
<gene>
    <name evidence="1" type="ORF">GCM10008106_11780</name>
</gene>
<protein>
    <submittedName>
        <fullName evidence="1">Uncharacterized protein</fullName>
    </submittedName>
</protein>
<reference evidence="1" key="2">
    <citation type="submission" date="2020-09" db="EMBL/GenBank/DDBJ databases">
        <authorList>
            <person name="Sun Q."/>
            <person name="Kim S."/>
        </authorList>
    </citation>
    <scope>NUCLEOTIDE SEQUENCE</scope>
    <source>
        <strain evidence="1">KCTC 23224</strain>
    </source>
</reference>
<evidence type="ECO:0000313" key="2">
    <source>
        <dbReference type="Proteomes" id="UP000642809"/>
    </source>
</evidence>
<dbReference type="Proteomes" id="UP000642809">
    <property type="component" value="Unassembled WGS sequence"/>
</dbReference>
<name>A0A8J3CUW2_9BACT</name>
<proteinExistence type="predicted"/>
<comment type="caution">
    <text evidence="1">The sequence shown here is derived from an EMBL/GenBank/DDBJ whole genome shotgun (WGS) entry which is preliminary data.</text>
</comment>